<keyword evidence="2 6" id="KW-0812">Transmembrane</keyword>
<evidence type="ECO:0000256" key="3">
    <source>
        <dbReference type="ARBA" id="ARBA00022989"/>
    </source>
</evidence>
<evidence type="ECO:0000256" key="1">
    <source>
        <dbReference type="ARBA" id="ARBA00004167"/>
    </source>
</evidence>
<evidence type="ECO:0000256" key="5">
    <source>
        <dbReference type="SAM" id="MobiDB-lite"/>
    </source>
</evidence>
<feature type="transmembrane region" description="Helical" evidence="6">
    <location>
        <begin position="27"/>
        <end position="46"/>
    </location>
</feature>
<dbReference type="GO" id="GO:0090141">
    <property type="term" value="P:positive regulation of mitochondrial fission"/>
    <property type="evidence" value="ECO:0007669"/>
    <property type="project" value="TreeGrafter"/>
</dbReference>
<dbReference type="Proteomes" id="UP001295444">
    <property type="component" value="Chromosome 01"/>
</dbReference>
<dbReference type="PANTHER" id="PTHR16451">
    <property type="entry name" value="MITOCHONDRIAL DYNAMICS PROTEINS 49/51 FAMILY MEMBER"/>
    <property type="match status" value="1"/>
</dbReference>
<evidence type="ECO:0000256" key="2">
    <source>
        <dbReference type="ARBA" id="ARBA00022692"/>
    </source>
</evidence>
<feature type="region of interest" description="Disordered" evidence="5">
    <location>
        <begin position="200"/>
        <end position="221"/>
    </location>
</feature>
<keyword evidence="4 6" id="KW-0472">Membrane</keyword>
<dbReference type="GO" id="GO:0005741">
    <property type="term" value="C:mitochondrial outer membrane"/>
    <property type="evidence" value="ECO:0007669"/>
    <property type="project" value="InterPro"/>
</dbReference>
<dbReference type="Pfam" id="PF21297">
    <property type="entry name" value="MID51-like_C"/>
    <property type="match status" value="1"/>
</dbReference>
<evidence type="ECO:0000259" key="7">
    <source>
        <dbReference type="Pfam" id="PF21297"/>
    </source>
</evidence>
<comment type="subcellular location">
    <subcellularLocation>
        <location evidence="1">Membrane</location>
        <topology evidence="1">Single-pass membrane protein</topology>
    </subcellularLocation>
</comment>
<dbReference type="AlphaFoldDB" id="A0AAD1VM57"/>
<sequence>MAGAGEKKGKKDDNGIGTAIDFVLSNARLVLGVGGAAMLGIATLAVKRMYDRAISAPASPSRSSQSGKRSWEEPSWLGSSTRLLNKDMKTNVSRSLQTLPTDPSVFESEPVHPKPPARKSQADLKKTRLKFSLQEKLFTYYKKHVAIPPTEQSCAKQAAIDICAELHNFIRSKFSDMPLRDMHLSGSLYDDLQSFIILNSHTPRNPHTSDGSPPPTQETPEFSYTEPVLNFLQVRLTQVQCVRAGRDPVHFRVWARIRKYAPSPGMHVVRAGFISYQCMWLLSDHTCRNSAIM</sequence>
<keyword evidence="3 6" id="KW-1133">Transmembrane helix</keyword>
<organism evidence="8 9">
    <name type="scientific">Pelobates cultripes</name>
    <name type="common">Western spadefoot toad</name>
    <dbReference type="NCBI Taxonomy" id="61616"/>
    <lineage>
        <taxon>Eukaryota</taxon>
        <taxon>Metazoa</taxon>
        <taxon>Chordata</taxon>
        <taxon>Craniata</taxon>
        <taxon>Vertebrata</taxon>
        <taxon>Euteleostomi</taxon>
        <taxon>Amphibia</taxon>
        <taxon>Batrachia</taxon>
        <taxon>Anura</taxon>
        <taxon>Pelobatoidea</taxon>
        <taxon>Pelobatidae</taxon>
        <taxon>Pelobates</taxon>
    </lineage>
</organism>
<feature type="domain" description="Mitochondrial dynamics protein MID51-like C-terminal" evidence="7">
    <location>
        <begin position="151"/>
        <end position="194"/>
    </location>
</feature>
<dbReference type="InterPro" id="IPR049097">
    <property type="entry name" value="MID51-like_C"/>
</dbReference>
<dbReference type="InterPro" id="IPR045909">
    <property type="entry name" value="MID49/MID51"/>
</dbReference>
<accession>A0AAD1VM57</accession>
<reference evidence="8" key="1">
    <citation type="submission" date="2022-03" db="EMBL/GenBank/DDBJ databases">
        <authorList>
            <person name="Alioto T."/>
            <person name="Alioto T."/>
            <person name="Gomez Garrido J."/>
        </authorList>
    </citation>
    <scope>NUCLEOTIDE SEQUENCE</scope>
</reference>
<keyword evidence="9" id="KW-1185">Reference proteome</keyword>
<feature type="region of interest" description="Disordered" evidence="5">
    <location>
        <begin position="97"/>
        <end position="124"/>
    </location>
</feature>
<evidence type="ECO:0000256" key="6">
    <source>
        <dbReference type="SAM" id="Phobius"/>
    </source>
</evidence>
<dbReference type="Gene3D" id="3.30.460.90">
    <property type="match status" value="1"/>
</dbReference>
<dbReference type="GO" id="GO:0007005">
    <property type="term" value="P:mitochondrion organization"/>
    <property type="evidence" value="ECO:0007669"/>
    <property type="project" value="InterPro"/>
</dbReference>
<proteinExistence type="predicted"/>
<protein>
    <submittedName>
        <fullName evidence="8">Mitochondrial dynamics MID51</fullName>
    </submittedName>
</protein>
<evidence type="ECO:0000313" key="8">
    <source>
        <dbReference type="EMBL" id="CAH2219795.1"/>
    </source>
</evidence>
<dbReference type="EMBL" id="OW240912">
    <property type="protein sequence ID" value="CAH2219795.1"/>
    <property type="molecule type" value="Genomic_DNA"/>
</dbReference>
<gene>
    <name evidence="8" type="ORF">PECUL_23A052029</name>
</gene>
<evidence type="ECO:0000256" key="4">
    <source>
        <dbReference type="ARBA" id="ARBA00023136"/>
    </source>
</evidence>
<name>A0AAD1VM57_PELCU</name>
<dbReference type="PANTHER" id="PTHR16451:SF15">
    <property type="entry name" value="MITOCHONDRIAL DYNAMICS PROTEIN MID51"/>
    <property type="match status" value="1"/>
</dbReference>
<feature type="compositionally biased region" description="Polar residues" evidence="5">
    <location>
        <begin position="200"/>
        <end position="211"/>
    </location>
</feature>
<evidence type="ECO:0000313" key="9">
    <source>
        <dbReference type="Proteomes" id="UP001295444"/>
    </source>
</evidence>